<dbReference type="GO" id="GO:0033539">
    <property type="term" value="P:fatty acid beta-oxidation using acyl-CoA dehydrogenase"/>
    <property type="evidence" value="ECO:0007669"/>
    <property type="project" value="TreeGrafter"/>
</dbReference>
<dbReference type="RefSeq" id="WP_135850599.1">
    <property type="nucleotide sequence ID" value="NZ_RHPJ01000004.1"/>
</dbReference>
<dbReference type="Gene3D" id="3.40.50.1220">
    <property type="entry name" value="TPP-binding domain"/>
    <property type="match status" value="1"/>
</dbReference>
<dbReference type="Proteomes" id="UP000297318">
    <property type="component" value="Unassembled WGS sequence"/>
</dbReference>
<evidence type="ECO:0000259" key="1">
    <source>
        <dbReference type="Pfam" id="PF00766"/>
    </source>
</evidence>
<evidence type="ECO:0000313" key="2">
    <source>
        <dbReference type="EMBL" id="TGO03986.1"/>
    </source>
</evidence>
<accession>A0A4Z1DWQ8</accession>
<dbReference type="SUPFAM" id="SSF52467">
    <property type="entry name" value="DHS-like NAD/FAD-binding domain"/>
    <property type="match status" value="1"/>
</dbReference>
<keyword evidence="3" id="KW-1185">Reference proteome</keyword>
<dbReference type="Gene3D" id="3.40.50.620">
    <property type="entry name" value="HUPs"/>
    <property type="match status" value="1"/>
</dbReference>
<dbReference type="GO" id="GO:0050660">
    <property type="term" value="F:flavin adenine dinucleotide binding"/>
    <property type="evidence" value="ECO:0007669"/>
    <property type="project" value="InterPro"/>
</dbReference>
<dbReference type="AlphaFoldDB" id="A0A4Z1DWQ8"/>
<dbReference type="OrthoDB" id="9770286at2"/>
<gene>
    <name evidence="2" type="ORF">SERN_2577</name>
</gene>
<dbReference type="InterPro" id="IPR029035">
    <property type="entry name" value="DHS-like_NAD/FAD-binding_dom"/>
</dbReference>
<reference evidence="2 3" key="1">
    <citation type="submission" date="2018-11" db="EMBL/GenBank/DDBJ databases">
        <title>Complete genome sequencing of the Actinobacteria Serinibacter sp. K3-2.</title>
        <authorList>
            <person name="Rakitin A.L."/>
            <person name="Beletsky A.V."/>
            <person name="Mardanov A.V."/>
            <person name="Ravin N.V."/>
            <person name="Gromova A.S."/>
            <person name="Filippova S.N."/>
            <person name="Gal'Chenko V.F."/>
        </authorList>
    </citation>
    <scope>NUCLEOTIDE SEQUENCE [LARGE SCALE GENOMIC DNA]</scope>
    <source>
        <strain evidence="2 3">K3-2</strain>
    </source>
</reference>
<dbReference type="InterPro" id="IPR014729">
    <property type="entry name" value="Rossmann-like_a/b/a_fold"/>
</dbReference>
<dbReference type="SUPFAM" id="SSF52402">
    <property type="entry name" value="Adenine nucleotide alpha hydrolases-like"/>
    <property type="match status" value="1"/>
</dbReference>
<dbReference type="GO" id="GO:0009055">
    <property type="term" value="F:electron transfer activity"/>
    <property type="evidence" value="ECO:0007669"/>
    <property type="project" value="InterPro"/>
</dbReference>
<name>A0A4Z1DWQ8_9MICO</name>
<dbReference type="InterPro" id="IPR001308">
    <property type="entry name" value="ETF_a/FixB"/>
</dbReference>
<dbReference type="EMBL" id="RHPJ01000004">
    <property type="protein sequence ID" value="TGO03986.1"/>
    <property type="molecule type" value="Genomic_DNA"/>
</dbReference>
<proteinExistence type="predicted"/>
<dbReference type="Pfam" id="PF00766">
    <property type="entry name" value="ETF_alpha"/>
    <property type="match status" value="1"/>
</dbReference>
<protein>
    <submittedName>
        <fullName evidence="2">Electron transfer flavoprotein, alpha subunit</fullName>
    </submittedName>
</protein>
<dbReference type="PANTHER" id="PTHR43153:SF1">
    <property type="entry name" value="ELECTRON TRANSFER FLAVOPROTEIN SUBUNIT ALPHA, MITOCHONDRIAL"/>
    <property type="match status" value="1"/>
</dbReference>
<dbReference type="PANTHER" id="PTHR43153">
    <property type="entry name" value="ELECTRON TRANSFER FLAVOPROTEIN ALPHA"/>
    <property type="match status" value="1"/>
</dbReference>
<dbReference type="InterPro" id="IPR014731">
    <property type="entry name" value="ETF_asu_C"/>
</dbReference>
<feature type="domain" description="Electron transfer flavoprotein alpha subunit C-terminal" evidence="1">
    <location>
        <begin position="166"/>
        <end position="243"/>
    </location>
</feature>
<evidence type="ECO:0000313" key="3">
    <source>
        <dbReference type="Proteomes" id="UP000297318"/>
    </source>
</evidence>
<organism evidence="2 3">
    <name type="scientific">Serinibacter arcticus</name>
    <dbReference type="NCBI Taxonomy" id="1655435"/>
    <lineage>
        <taxon>Bacteria</taxon>
        <taxon>Bacillati</taxon>
        <taxon>Actinomycetota</taxon>
        <taxon>Actinomycetes</taxon>
        <taxon>Micrococcales</taxon>
        <taxon>Beutenbergiaceae</taxon>
        <taxon>Serinibacter</taxon>
    </lineage>
</organism>
<sequence length="288" mass="29126">MSTITVAVVGGIDGIDRAKTSALVALAARAGDVAVVTLEAAWTSARQAAALVAHLDAAGSDTLVLASSHRAKELAALVAHARGAGLVVDAHALEREGDRLVGHKRELGGTWDVSCAVVGPAVVLAKPPPADEVELTLVPLPEADVVGRDVEVLSRTEHAGDGRPALADATVVVAGGRGLEGDLTPVQALADALGGAVGATRDIVEDGWIGHETMVGQTGTIISPRLYIGAGISGAPHHRLGMQASEVIVAINIDADAPIMEIADFAVVGSAADVLLQAADEIAARRAR</sequence>
<comment type="caution">
    <text evidence="2">The sequence shown here is derived from an EMBL/GenBank/DDBJ whole genome shotgun (WGS) entry which is preliminary data.</text>
</comment>